<dbReference type="Pfam" id="PF26189">
    <property type="entry name" value="Ig_NPHP4_2nd"/>
    <property type="match status" value="1"/>
</dbReference>
<dbReference type="InterPro" id="IPR058688">
    <property type="entry name" value="Ig_NPHP4_2nd"/>
</dbReference>
<dbReference type="GO" id="GO:0097730">
    <property type="term" value="C:non-motile cilium"/>
    <property type="evidence" value="ECO:0007669"/>
    <property type="project" value="InterPro"/>
</dbReference>
<evidence type="ECO:0000313" key="5">
    <source>
        <dbReference type="EMBL" id="VDN51179.1"/>
    </source>
</evidence>
<evidence type="ECO:0000256" key="1">
    <source>
        <dbReference type="SAM" id="Phobius"/>
    </source>
</evidence>
<dbReference type="GO" id="GO:0036064">
    <property type="term" value="C:ciliary basal body"/>
    <property type="evidence" value="ECO:0007669"/>
    <property type="project" value="TreeGrafter"/>
</dbReference>
<dbReference type="InterPro" id="IPR058765">
    <property type="entry name" value="NPHP4_C2-like"/>
</dbReference>
<keyword evidence="1" id="KW-0472">Membrane</keyword>
<dbReference type="Pfam" id="PF26190">
    <property type="entry name" value="Ig_NPHP4_1st"/>
    <property type="match status" value="1"/>
</dbReference>
<feature type="transmembrane region" description="Helical" evidence="1">
    <location>
        <begin position="166"/>
        <end position="187"/>
    </location>
</feature>
<feature type="domain" description="NPHP4 Ig-like" evidence="4">
    <location>
        <begin position="839"/>
        <end position="959"/>
    </location>
</feature>
<protein>
    <submittedName>
        <fullName evidence="5 8">Uncharacterized protein</fullName>
    </submittedName>
</protein>
<gene>
    <name evidence="5" type="ORF">DME_LOCUS1152</name>
</gene>
<dbReference type="Pfam" id="PF26186">
    <property type="entry name" value="NPHP4_C2_3rd"/>
    <property type="match status" value="1"/>
</dbReference>
<evidence type="ECO:0000313" key="7">
    <source>
        <dbReference type="Proteomes" id="UP000274756"/>
    </source>
</evidence>
<dbReference type="InterPro" id="IPR029775">
    <property type="entry name" value="NPHP4"/>
</dbReference>
<feature type="domain" description="NPHP4 Ig-like" evidence="3">
    <location>
        <begin position="1003"/>
        <end position="1064"/>
    </location>
</feature>
<feature type="domain" description="NPHP4 C2-like" evidence="2">
    <location>
        <begin position="516"/>
        <end position="686"/>
    </location>
</feature>
<dbReference type="Proteomes" id="UP000038040">
    <property type="component" value="Unplaced"/>
</dbReference>
<dbReference type="InterPro" id="IPR058687">
    <property type="entry name" value="Ig_NPHP4_1st"/>
</dbReference>
<accession>A0A158Q518</accession>
<reference evidence="8" key="1">
    <citation type="submission" date="2016-04" db="UniProtKB">
        <authorList>
            <consortium name="WormBaseParasite"/>
        </authorList>
    </citation>
    <scope>IDENTIFICATION</scope>
</reference>
<dbReference type="GO" id="GO:0097546">
    <property type="term" value="C:ciliary base"/>
    <property type="evidence" value="ECO:0007669"/>
    <property type="project" value="TreeGrafter"/>
</dbReference>
<dbReference type="WBParaSite" id="DME_0000625501-mRNA-1">
    <property type="protein sequence ID" value="DME_0000625501-mRNA-1"/>
    <property type="gene ID" value="DME_0000625501"/>
</dbReference>
<name>A0A158Q518_DRAME</name>
<dbReference type="STRING" id="318479.A0A158Q518"/>
<keyword evidence="1" id="KW-0812">Transmembrane</keyword>
<evidence type="ECO:0000313" key="8">
    <source>
        <dbReference type="WBParaSite" id="DME_0000625501-mRNA-1"/>
    </source>
</evidence>
<dbReference type="GO" id="GO:0090090">
    <property type="term" value="P:negative regulation of canonical Wnt signaling pathway"/>
    <property type="evidence" value="ECO:0007669"/>
    <property type="project" value="InterPro"/>
</dbReference>
<proteinExistence type="predicted"/>
<evidence type="ECO:0000259" key="4">
    <source>
        <dbReference type="Pfam" id="PF26190"/>
    </source>
</evidence>
<dbReference type="AlphaFoldDB" id="A0A158Q518"/>
<dbReference type="EMBL" id="UYYG01000014">
    <property type="protein sequence ID" value="VDN51179.1"/>
    <property type="molecule type" value="Genomic_DNA"/>
</dbReference>
<evidence type="ECO:0000259" key="2">
    <source>
        <dbReference type="Pfam" id="PF26186"/>
    </source>
</evidence>
<organism evidence="6 8">
    <name type="scientific">Dracunculus medinensis</name>
    <name type="common">Guinea worm</name>
    <dbReference type="NCBI Taxonomy" id="318479"/>
    <lineage>
        <taxon>Eukaryota</taxon>
        <taxon>Metazoa</taxon>
        <taxon>Ecdysozoa</taxon>
        <taxon>Nematoda</taxon>
        <taxon>Chromadorea</taxon>
        <taxon>Rhabditida</taxon>
        <taxon>Spirurina</taxon>
        <taxon>Dracunculoidea</taxon>
        <taxon>Dracunculidae</taxon>
        <taxon>Dracunculus</taxon>
    </lineage>
</organism>
<dbReference type="PANTHER" id="PTHR31043">
    <property type="entry name" value="NEPHROCYSTIN-4"/>
    <property type="match status" value="1"/>
</dbReference>
<keyword evidence="7" id="KW-1185">Reference proteome</keyword>
<sequence length="1097" mass="127265">MATSKQWYEYFQVNRAIAASKAINFDPLEPTICYALSIRSINYNHLKIDVDYRLHFYFYDKRAKIFFGRPYYTKWKRPENETLSINEVHFFDELSIKKMSALRLTIFFHCPIKDESIVLIIELVENICLYGKNNWSDYFTKAWSASPIYIVGKPTINFRFKDIDMYISRLLLFILIFMLKLIIINVIDWKKRENVLDKMEKSYFTSRYHLYGGSPKQLIFIENANDIAQQLRKIGGTIELCLQTHAKMLNIIDFFPEFNIVGANEIIPGLKSSPKDNGGMQLMNPQIDSYQKYLLFDVVVSFGPHLAKFEEIFMELVNTDRLYRINKSPNDNDVQQMHILERRLRIGIHNGFSYIDEPQCIHLLFTDKQISGSHSLRRRDLSQSCLKNRYLLEINSLFAQNDVSLMKLVNHPCVAVIFGLDYLIGVKANDGTITASQSVILAWAAWCPFFAGYSDQRISVPLAGGNVIEPVPQCSVSPKNEHTERWIKQNDNVHRIHRCEINMPEFSLSRAVWAPILQMSFSPIIDRNEDKPPFVDTTNLTPANVDIELNDVLNINEIIIQFLGLAESSTSTFRSNMPQYVFFTFHFYRFDMITTEKLFVDRPKIDSKNYPFILKRMHNKGDINSQNRNGFTVKLTVGLNYLTGDINDFVLYLLNGRLIIEVWDGESLIPIGQCLLRQGREAVQANIQASISSHILSGAAETNLLLLLRLANIGHPSTNDMNSICNRNSAIIDQRFKYVHRNETDSYKIRAKPLNTIRDTAIEGFMSVQKAELQKRYDELFNNNNKEISQQNDKQSNSSIKRCSFRNYMFHQELEAYKKLRKESKAAKLLKAVFQAITTEYRIYPSFGEVVFFEFCLHNNCHEPTIAVVETTDPWLSFVLDPDTWFFFKRSSGILTPIEKNFIHVIKNNDGTVETQILLNAMETVYVPFIYDTFHLSTTQEKKVDQVKAVFKNKESGEPIAILNLLVMMRMNVVDRSFRFLYEAEAKMLQLMPIYSVPGDYPVKCLRCSDPSVLLSVENNLNGSQEILLSCHADSPNSLRCFYIYLYADKYCFKLLRTWIIYLHSVIRLNISGIQDQSAKILLTFRLDILFWIILYF</sequence>
<dbReference type="GO" id="GO:0035869">
    <property type="term" value="C:ciliary transition zone"/>
    <property type="evidence" value="ECO:0007669"/>
    <property type="project" value="TreeGrafter"/>
</dbReference>
<dbReference type="GO" id="GO:1904491">
    <property type="term" value="P:protein localization to ciliary transition zone"/>
    <property type="evidence" value="ECO:0007669"/>
    <property type="project" value="TreeGrafter"/>
</dbReference>
<dbReference type="OrthoDB" id="313446at2759"/>
<keyword evidence="1" id="KW-1133">Transmembrane helix</keyword>
<reference evidence="5 7" key="2">
    <citation type="submission" date="2018-11" db="EMBL/GenBank/DDBJ databases">
        <authorList>
            <consortium name="Pathogen Informatics"/>
        </authorList>
    </citation>
    <scope>NUCLEOTIDE SEQUENCE [LARGE SCALE GENOMIC DNA]</scope>
</reference>
<evidence type="ECO:0000259" key="3">
    <source>
        <dbReference type="Pfam" id="PF26189"/>
    </source>
</evidence>
<dbReference type="PANTHER" id="PTHR31043:SF3">
    <property type="entry name" value="NEPHROCYSTIN-4"/>
    <property type="match status" value="1"/>
</dbReference>
<dbReference type="Proteomes" id="UP000274756">
    <property type="component" value="Unassembled WGS sequence"/>
</dbReference>
<evidence type="ECO:0000313" key="6">
    <source>
        <dbReference type="Proteomes" id="UP000038040"/>
    </source>
</evidence>